<dbReference type="InterPro" id="IPR044053">
    <property type="entry name" value="AsaB-like"/>
</dbReference>
<reference evidence="3" key="1">
    <citation type="journal article" date="2023" name="Mol. Phylogenet. Evol.">
        <title>Genome-scale phylogeny and comparative genomics of the fungal order Sordariales.</title>
        <authorList>
            <person name="Hensen N."/>
            <person name="Bonometti L."/>
            <person name="Westerberg I."/>
            <person name="Brannstrom I.O."/>
            <person name="Guillou S."/>
            <person name="Cros-Aarteil S."/>
            <person name="Calhoun S."/>
            <person name="Haridas S."/>
            <person name="Kuo A."/>
            <person name="Mondo S."/>
            <person name="Pangilinan J."/>
            <person name="Riley R."/>
            <person name="LaButti K."/>
            <person name="Andreopoulos B."/>
            <person name="Lipzen A."/>
            <person name="Chen C."/>
            <person name="Yan M."/>
            <person name="Daum C."/>
            <person name="Ng V."/>
            <person name="Clum A."/>
            <person name="Steindorff A."/>
            <person name="Ohm R.A."/>
            <person name="Martin F."/>
            <person name="Silar P."/>
            <person name="Natvig D.O."/>
            <person name="Lalanne C."/>
            <person name="Gautier V."/>
            <person name="Ament-Velasquez S.L."/>
            <person name="Kruys A."/>
            <person name="Hutchinson M.I."/>
            <person name="Powell A.J."/>
            <person name="Barry K."/>
            <person name="Miller A.N."/>
            <person name="Grigoriev I.V."/>
            <person name="Debuchy R."/>
            <person name="Gladieux P."/>
            <person name="Hiltunen Thoren M."/>
            <person name="Johannesson H."/>
        </authorList>
    </citation>
    <scope>NUCLEOTIDE SEQUENCE</scope>
    <source>
        <strain evidence="3">CBS 626.80</strain>
    </source>
</reference>
<dbReference type="Proteomes" id="UP001303222">
    <property type="component" value="Unassembled WGS sequence"/>
</dbReference>
<keyword evidence="4" id="KW-1185">Reference proteome</keyword>
<evidence type="ECO:0000256" key="2">
    <source>
        <dbReference type="SAM" id="MobiDB-lite"/>
    </source>
</evidence>
<gene>
    <name evidence="3" type="ORF">QBC32DRAFT_354304</name>
</gene>
<feature type="region of interest" description="Disordered" evidence="2">
    <location>
        <begin position="1"/>
        <end position="21"/>
    </location>
</feature>
<dbReference type="EMBL" id="MU859350">
    <property type="protein sequence ID" value="KAK3947437.1"/>
    <property type="molecule type" value="Genomic_DNA"/>
</dbReference>
<protein>
    <recommendedName>
        <fullName evidence="5">Methyltransferase</fullName>
    </recommendedName>
</protein>
<evidence type="ECO:0000313" key="4">
    <source>
        <dbReference type="Proteomes" id="UP001303222"/>
    </source>
</evidence>
<comment type="caution">
    <text evidence="3">The sequence shown here is derived from an EMBL/GenBank/DDBJ whole genome shotgun (WGS) entry which is preliminary data.</text>
</comment>
<evidence type="ECO:0000313" key="3">
    <source>
        <dbReference type="EMBL" id="KAK3947437.1"/>
    </source>
</evidence>
<sequence length="317" mass="35842">MDRSVKDAPQQGDATAGQAEQKAKLNYIQWEDKFRTEKPYEFISQAPEGCPRKNFTLAASPEQTIHDIRGSEDLFNLDDHAFQVVRQELGVIPTNQEGIEREYLPKVVELLRSIDPGAEVVVFDWRLRTSDHSRTSPKSGSVIDLDDPMLILKPVHAVHIDQSPLAATKRVKHHMGTRAEELLQRRFRIINVWRPLRYPVTDYPLAVCDGSTVQPQNLVAVDHVRKNYEGEGLYPLYDEGMKWYYLNRQTKDEVLLFKTFDSKEGLKARCCPHTSFKQSGGGNLEQETGGDCSNAVVRTARESIEVRAMVFSKGGGG</sequence>
<name>A0AAN6NKD0_9PEZI</name>
<reference evidence="3" key="2">
    <citation type="submission" date="2023-06" db="EMBL/GenBank/DDBJ databases">
        <authorList>
            <consortium name="Lawrence Berkeley National Laboratory"/>
            <person name="Mondo S.J."/>
            <person name="Hensen N."/>
            <person name="Bonometti L."/>
            <person name="Westerberg I."/>
            <person name="Brannstrom I.O."/>
            <person name="Guillou S."/>
            <person name="Cros-Aarteil S."/>
            <person name="Calhoun S."/>
            <person name="Haridas S."/>
            <person name="Kuo A."/>
            <person name="Pangilinan J."/>
            <person name="Riley R."/>
            <person name="Labutti K."/>
            <person name="Andreopoulos B."/>
            <person name="Lipzen A."/>
            <person name="Chen C."/>
            <person name="Yanf M."/>
            <person name="Daum C."/>
            <person name="Ng V."/>
            <person name="Clum A."/>
            <person name="Steindorff A."/>
            <person name="Ohm R."/>
            <person name="Martin F."/>
            <person name="Silar P."/>
            <person name="Natvig D."/>
            <person name="Lalanne C."/>
            <person name="Gautier V."/>
            <person name="Ament-Velasquez S.L."/>
            <person name="Kruys A."/>
            <person name="Hutchinson M.I."/>
            <person name="Powell A.J."/>
            <person name="Barry K."/>
            <person name="Miller A.N."/>
            <person name="Grigoriev I.V."/>
            <person name="Debuchy R."/>
            <person name="Gladieux P."/>
            <person name="Thoren M.H."/>
            <person name="Johannesson H."/>
        </authorList>
    </citation>
    <scope>NUCLEOTIDE SEQUENCE</scope>
    <source>
        <strain evidence="3">CBS 626.80</strain>
    </source>
</reference>
<comment type="similarity">
    <text evidence="1">Belongs to the asaB hydroxylase/desaturase family.</text>
</comment>
<organism evidence="3 4">
    <name type="scientific">Pseudoneurospora amorphoporcata</name>
    <dbReference type="NCBI Taxonomy" id="241081"/>
    <lineage>
        <taxon>Eukaryota</taxon>
        <taxon>Fungi</taxon>
        <taxon>Dikarya</taxon>
        <taxon>Ascomycota</taxon>
        <taxon>Pezizomycotina</taxon>
        <taxon>Sordariomycetes</taxon>
        <taxon>Sordariomycetidae</taxon>
        <taxon>Sordariales</taxon>
        <taxon>Sordariaceae</taxon>
        <taxon>Pseudoneurospora</taxon>
    </lineage>
</organism>
<dbReference type="GO" id="GO:0016491">
    <property type="term" value="F:oxidoreductase activity"/>
    <property type="evidence" value="ECO:0007669"/>
    <property type="project" value="InterPro"/>
</dbReference>
<evidence type="ECO:0000256" key="1">
    <source>
        <dbReference type="ARBA" id="ARBA00023604"/>
    </source>
</evidence>
<dbReference type="AlphaFoldDB" id="A0AAN6NKD0"/>
<dbReference type="PANTHER" id="PTHR34598:SF3">
    <property type="entry name" value="OXIDOREDUCTASE AN1597"/>
    <property type="match status" value="1"/>
</dbReference>
<dbReference type="NCBIfam" id="NF041278">
    <property type="entry name" value="CmcJ_NvfI_EfuI"/>
    <property type="match status" value="1"/>
</dbReference>
<accession>A0AAN6NKD0</accession>
<dbReference type="PANTHER" id="PTHR34598">
    <property type="entry name" value="BLL6449 PROTEIN"/>
    <property type="match status" value="1"/>
</dbReference>
<evidence type="ECO:0008006" key="5">
    <source>
        <dbReference type="Google" id="ProtNLM"/>
    </source>
</evidence>
<proteinExistence type="inferred from homology"/>